<evidence type="ECO:0000256" key="7">
    <source>
        <dbReference type="SAM" id="MobiDB-lite"/>
    </source>
</evidence>
<feature type="compositionally biased region" description="Basic and acidic residues" evidence="7">
    <location>
        <begin position="225"/>
        <end position="236"/>
    </location>
</feature>
<evidence type="ECO:0000259" key="8">
    <source>
        <dbReference type="PROSITE" id="PS50823"/>
    </source>
</evidence>
<dbReference type="PROSITE" id="PS50823">
    <property type="entry name" value="KH_TYPE_2"/>
    <property type="match status" value="1"/>
</dbReference>
<name>U3GQQ3_9ZZZZ</name>
<dbReference type="InterPro" id="IPR018280">
    <property type="entry name" value="Ribosomal_uS3_CS"/>
</dbReference>
<evidence type="ECO:0000256" key="3">
    <source>
        <dbReference type="ARBA" id="ARBA00022884"/>
    </source>
</evidence>
<dbReference type="SUPFAM" id="SSF54814">
    <property type="entry name" value="Prokaryotic type KH domain (KH-domain type II)"/>
    <property type="match status" value="1"/>
</dbReference>
<dbReference type="InterPro" id="IPR009019">
    <property type="entry name" value="KH_sf_prok-type"/>
</dbReference>
<dbReference type="GO" id="GO:0003735">
    <property type="term" value="F:structural constituent of ribosome"/>
    <property type="evidence" value="ECO:0007669"/>
    <property type="project" value="InterPro"/>
</dbReference>
<dbReference type="Gene3D" id="3.30.1140.32">
    <property type="entry name" value="Ribosomal protein S3, C-terminal domain"/>
    <property type="match status" value="1"/>
</dbReference>
<proteinExistence type="inferred from homology"/>
<dbReference type="AlphaFoldDB" id="U3GQQ3"/>
<keyword evidence="2" id="KW-0699">rRNA-binding</keyword>
<dbReference type="Gene3D" id="3.30.300.20">
    <property type="match status" value="1"/>
</dbReference>
<evidence type="ECO:0000313" key="9">
    <source>
        <dbReference type="EMBL" id="AGT99707.1"/>
    </source>
</evidence>
<dbReference type="GO" id="GO:0019843">
    <property type="term" value="F:rRNA binding"/>
    <property type="evidence" value="ECO:0007669"/>
    <property type="project" value="UniProtKB-KW"/>
</dbReference>
<dbReference type="InterPro" id="IPR036419">
    <property type="entry name" value="Ribosomal_S3_C_sf"/>
</dbReference>
<reference evidence="9" key="1">
    <citation type="journal article" date="2015" name="Nat. Commun.">
        <title>Diverse, uncultivated ultra-small bacterial cells in groundwater.</title>
        <authorList>
            <person name="Luef B."/>
            <person name="Frischkorn K.R."/>
            <person name="Wrighton K.C."/>
            <person name="Holman H.-Y.N."/>
            <person name="Birarda G."/>
            <person name="Thomas B.C."/>
            <person name="Singh A."/>
            <person name="Williams K.H."/>
            <person name="Siegerist C.E."/>
            <person name="Tringe S.G."/>
            <person name="Downing K.H."/>
            <person name="Comolli L.R."/>
            <person name="Banfield J.F."/>
        </authorList>
    </citation>
    <scope>NUCLEOTIDE SEQUENCE</scope>
</reference>
<sequence length="263" mass="29484">MIERKIVAEKMKELQIEEYITDNLRNSGHSHTKLQRTPLGEKIIIFASRPGLIVGRKGQNIKKLTIDLKKKFNLENPQIEISEVENSNLDAQIVAERIAASLERYGSQRFKGIAHKVMMDVMGAGALGIEIVISGKVPSTRAKSWRFYQGYLKKCGDIALTGVNRANSTAKLKSGVIGVKVSIMPSTTKLPDDMKLKEASEIEQKPAEEKIERKTEKKKPRKKAEKSEKKEVKQEEEAQQAESESPKEAEAPEEAQEENENVS</sequence>
<dbReference type="HAMAP" id="MF_01309_A">
    <property type="entry name" value="Ribosomal_uS3_A"/>
    <property type="match status" value="1"/>
</dbReference>
<dbReference type="InterPro" id="IPR005703">
    <property type="entry name" value="Ribosomal_uS3_euk/arc"/>
</dbReference>
<dbReference type="PROSITE" id="PS00548">
    <property type="entry name" value="RIBOSOMAL_S3"/>
    <property type="match status" value="1"/>
</dbReference>
<dbReference type="InterPro" id="IPR004044">
    <property type="entry name" value="KH_dom_type_2"/>
</dbReference>
<dbReference type="NCBIfam" id="TIGR01008">
    <property type="entry name" value="uS3_euk_arch"/>
    <property type="match status" value="1"/>
</dbReference>
<dbReference type="FunFam" id="3.30.300.20:FF:000001">
    <property type="entry name" value="30S ribosomal protein S3"/>
    <property type="match status" value="1"/>
</dbReference>
<dbReference type="SMART" id="SM00322">
    <property type="entry name" value="KH"/>
    <property type="match status" value="1"/>
</dbReference>
<dbReference type="SUPFAM" id="SSF54821">
    <property type="entry name" value="Ribosomal protein S3 C-terminal domain"/>
    <property type="match status" value="1"/>
</dbReference>
<dbReference type="Pfam" id="PF07650">
    <property type="entry name" value="KH_2"/>
    <property type="match status" value="1"/>
</dbReference>
<dbReference type="GO" id="GO:1990904">
    <property type="term" value="C:ribonucleoprotein complex"/>
    <property type="evidence" value="ECO:0007669"/>
    <property type="project" value="UniProtKB-KW"/>
</dbReference>
<feature type="compositionally biased region" description="Basic and acidic residues" evidence="7">
    <location>
        <begin position="192"/>
        <end position="215"/>
    </location>
</feature>
<dbReference type="Pfam" id="PF00189">
    <property type="entry name" value="Ribosomal_S3_C"/>
    <property type="match status" value="1"/>
</dbReference>
<evidence type="ECO:0000256" key="2">
    <source>
        <dbReference type="ARBA" id="ARBA00022730"/>
    </source>
</evidence>
<comment type="similarity">
    <text evidence="1">Belongs to the universal ribosomal protein uS3 family.</text>
</comment>
<dbReference type="PANTHER" id="PTHR11760:SF32">
    <property type="entry name" value="SMALL RIBOSOMAL SUBUNIT PROTEIN US3"/>
    <property type="match status" value="1"/>
</dbReference>
<dbReference type="CDD" id="cd02411">
    <property type="entry name" value="KH-II_30S_S3_arch"/>
    <property type="match status" value="1"/>
</dbReference>
<protein>
    <recommendedName>
        <fullName evidence="6">30S ribosomal protein S3</fullName>
    </recommendedName>
</protein>
<accession>U3GQQ3</accession>
<keyword evidence="4 9" id="KW-0689">Ribosomal protein</keyword>
<feature type="compositionally biased region" description="Acidic residues" evidence="7">
    <location>
        <begin position="251"/>
        <end position="263"/>
    </location>
</feature>
<evidence type="ECO:0000256" key="1">
    <source>
        <dbReference type="ARBA" id="ARBA00010761"/>
    </source>
</evidence>
<keyword evidence="3" id="KW-0694">RNA-binding</keyword>
<dbReference type="NCBIfam" id="NF003219">
    <property type="entry name" value="PRK04191.1"/>
    <property type="match status" value="1"/>
</dbReference>
<evidence type="ECO:0000256" key="5">
    <source>
        <dbReference type="ARBA" id="ARBA00023274"/>
    </source>
</evidence>
<evidence type="ECO:0000256" key="6">
    <source>
        <dbReference type="ARBA" id="ARBA00035521"/>
    </source>
</evidence>
<keyword evidence="5" id="KW-0687">Ribonucleoprotein</keyword>
<dbReference type="PANTHER" id="PTHR11760">
    <property type="entry name" value="30S/40S RIBOSOMAL PROTEIN S3"/>
    <property type="match status" value="1"/>
</dbReference>
<dbReference type="InterPro" id="IPR001351">
    <property type="entry name" value="Ribosomal_uS3_C"/>
</dbReference>
<dbReference type="InterPro" id="IPR015946">
    <property type="entry name" value="KH_dom-like_a/b"/>
</dbReference>
<dbReference type="InterPro" id="IPR027488">
    <property type="entry name" value="Ribosomal_uS3_arc"/>
</dbReference>
<feature type="domain" description="KH type-2" evidence="8">
    <location>
        <begin position="16"/>
        <end position="85"/>
    </location>
</feature>
<dbReference type="InterPro" id="IPR057258">
    <property type="entry name" value="Ribosomal_uS3"/>
</dbReference>
<dbReference type="InterPro" id="IPR004087">
    <property type="entry name" value="KH_dom"/>
</dbReference>
<evidence type="ECO:0000256" key="4">
    <source>
        <dbReference type="ARBA" id="ARBA00022980"/>
    </source>
</evidence>
<organism evidence="9">
    <name type="scientific">uncultured organism</name>
    <dbReference type="NCBI Taxonomy" id="155900"/>
    <lineage>
        <taxon>unclassified sequences</taxon>
        <taxon>environmental samples</taxon>
    </lineage>
</organism>
<dbReference type="EMBL" id="KC999210">
    <property type="protein sequence ID" value="AGT99707.1"/>
    <property type="molecule type" value="Genomic_DNA"/>
</dbReference>
<feature type="region of interest" description="Disordered" evidence="7">
    <location>
        <begin position="192"/>
        <end position="263"/>
    </location>
</feature>